<dbReference type="InterPro" id="IPR011006">
    <property type="entry name" value="CheY-like_superfamily"/>
</dbReference>
<organism evidence="11 12">
    <name type="scientific">Lipingzhangella halophila</name>
    <dbReference type="NCBI Taxonomy" id="1783352"/>
    <lineage>
        <taxon>Bacteria</taxon>
        <taxon>Bacillati</taxon>
        <taxon>Actinomycetota</taxon>
        <taxon>Actinomycetes</taxon>
        <taxon>Streptosporangiales</taxon>
        <taxon>Nocardiopsidaceae</taxon>
        <taxon>Lipingzhangella</taxon>
    </lineage>
</organism>
<keyword evidence="4 8" id="KW-0238">DNA-binding</keyword>
<name>A0A7W7RM68_9ACTN</name>
<dbReference type="Gene3D" id="3.40.50.2300">
    <property type="match status" value="1"/>
</dbReference>
<dbReference type="SMART" id="SM00862">
    <property type="entry name" value="Trans_reg_C"/>
    <property type="match status" value="1"/>
</dbReference>
<dbReference type="CDD" id="cd00383">
    <property type="entry name" value="trans_reg_C"/>
    <property type="match status" value="1"/>
</dbReference>
<evidence type="ECO:0000256" key="3">
    <source>
        <dbReference type="ARBA" id="ARBA00023015"/>
    </source>
</evidence>
<dbReference type="CDD" id="cd17621">
    <property type="entry name" value="REC_OmpR_RegX3-like"/>
    <property type="match status" value="1"/>
</dbReference>
<dbReference type="SUPFAM" id="SSF52172">
    <property type="entry name" value="CheY-like"/>
    <property type="match status" value="1"/>
</dbReference>
<feature type="modified residue" description="4-aspartylphosphate" evidence="7">
    <location>
        <position position="52"/>
    </location>
</feature>
<dbReference type="AlphaFoldDB" id="A0A7W7RM68"/>
<dbReference type="InterPro" id="IPR001789">
    <property type="entry name" value="Sig_transdc_resp-reg_receiver"/>
</dbReference>
<evidence type="ECO:0000313" key="12">
    <source>
        <dbReference type="Proteomes" id="UP000523007"/>
    </source>
</evidence>
<comment type="caution">
    <text evidence="11">The sequence shown here is derived from an EMBL/GenBank/DDBJ whole genome shotgun (WGS) entry which is preliminary data.</text>
</comment>
<evidence type="ECO:0000256" key="8">
    <source>
        <dbReference type="PROSITE-ProRule" id="PRU01091"/>
    </source>
</evidence>
<keyword evidence="12" id="KW-1185">Reference proteome</keyword>
<reference evidence="11 12" key="1">
    <citation type="submission" date="2020-08" db="EMBL/GenBank/DDBJ databases">
        <title>Sequencing the genomes of 1000 actinobacteria strains.</title>
        <authorList>
            <person name="Klenk H.-P."/>
        </authorList>
    </citation>
    <scope>NUCLEOTIDE SEQUENCE [LARGE SCALE GENOMIC DNA]</scope>
    <source>
        <strain evidence="11 12">DSM 102030</strain>
    </source>
</reference>
<dbReference type="GO" id="GO:0032993">
    <property type="term" value="C:protein-DNA complex"/>
    <property type="evidence" value="ECO:0007669"/>
    <property type="project" value="TreeGrafter"/>
</dbReference>
<dbReference type="GO" id="GO:0000156">
    <property type="term" value="F:phosphorelay response regulator activity"/>
    <property type="evidence" value="ECO:0007669"/>
    <property type="project" value="TreeGrafter"/>
</dbReference>
<evidence type="ECO:0000256" key="2">
    <source>
        <dbReference type="ARBA" id="ARBA00023012"/>
    </source>
</evidence>
<protein>
    <recommendedName>
        <fullName evidence="6">Sensory transduction protein RegX3</fullName>
    </recommendedName>
</protein>
<dbReference type="RefSeq" id="WP_184581970.1">
    <property type="nucleotide sequence ID" value="NZ_JACHJT010000001.1"/>
</dbReference>
<dbReference type="InterPro" id="IPR039420">
    <property type="entry name" value="WalR-like"/>
</dbReference>
<dbReference type="Proteomes" id="UP000523007">
    <property type="component" value="Unassembled WGS sequence"/>
</dbReference>
<dbReference type="PROSITE" id="PS50110">
    <property type="entry name" value="RESPONSE_REGULATORY"/>
    <property type="match status" value="1"/>
</dbReference>
<dbReference type="Gene3D" id="1.10.10.10">
    <property type="entry name" value="Winged helix-like DNA-binding domain superfamily/Winged helix DNA-binding domain"/>
    <property type="match status" value="1"/>
</dbReference>
<dbReference type="PROSITE" id="PS51755">
    <property type="entry name" value="OMPR_PHOB"/>
    <property type="match status" value="1"/>
</dbReference>
<keyword evidence="1 7" id="KW-0597">Phosphoprotein</keyword>
<gene>
    <name evidence="11" type="ORF">F4561_004953</name>
</gene>
<evidence type="ECO:0000256" key="7">
    <source>
        <dbReference type="PROSITE-ProRule" id="PRU00169"/>
    </source>
</evidence>
<dbReference type="EMBL" id="JACHJT010000001">
    <property type="protein sequence ID" value="MBB4934133.1"/>
    <property type="molecule type" value="Genomic_DNA"/>
</dbReference>
<dbReference type="SMART" id="SM00448">
    <property type="entry name" value="REC"/>
    <property type="match status" value="1"/>
</dbReference>
<dbReference type="Pfam" id="PF00072">
    <property type="entry name" value="Response_reg"/>
    <property type="match status" value="1"/>
</dbReference>
<dbReference type="InterPro" id="IPR036388">
    <property type="entry name" value="WH-like_DNA-bd_sf"/>
</dbReference>
<dbReference type="PANTHER" id="PTHR48111">
    <property type="entry name" value="REGULATOR OF RPOS"/>
    <property type="match status" value="1"/>
</dbReference>
<dbReference type="FunFam" id="3.40.50.2300:FF:000001">
    <property type="entry name" value="DNA-binding response regulator PhoB"/>
    <property type="match status" value="1"/>
</dbReference>
<dbReference type="Gene3D" id="6.10.250.690">
    <property type="match status" value="1"/>
</dbReference>
<evidence type="ECO:0000259" key="9">
    <source>
        <dbReference type="PROSITE" id="PS50110"/>
    </source>
</evidence>
<evidence type="ECO:0000256" key="4">
    <source>
        <dbReference type="ARBA" id="ARBA00023125"/>
    </source>
</evidence>
<sequence length="232" mass="25804">MTRVLVVEDEESYSDALSYMLRKEGFEVAVATTGTEALEAFDRSGADLVLLDLMLPGLPGTEVCRTLRQKSNVPVIMLTAKDSEIDKVVGLELGADDYVTKPFSSRELVARIRAVMRRRGEDEALLPSALEAGPVRMDVERHVVTVRGEHVQLPLKEFELLEVLLRNAGRVLTRMQLIDRVWGADYVGDTKTLDVHVKRLRAKIEADPGNPEFIVTVRGLGYKFEPVVATAE</sequence>
<feature type="domain" description="Response regulatory" evidence="9">
    <location>
        <begin position="3"/>
        <end position="116"/>
    </location>
</feature>
<dbReference type="GO" id="GO:0006355">
    <property type="term" value="P:regulation of DNA-templated transcription"/>
    <property type="evidence" value="ECO:0007669"/>
    <property type="project" value="InterPro"/>
</dbReference>
<keyword evidence="2" id="KW-0902">Two-component regulatory system</keyword>
<accession>A0A7W7RM68</accession>
<evidence type="ECO:0000256" key="5">
    <source>
        <dbReference type="ARBA" id="ARBA00023163"/>
    </source>
</evidence>
<dbReference type="FunFam" id="1.10.10.10:FF:000110">
    <property type="entry name" value="DNA-binding response regulator RegX3"/>
    <property type="match status" value="1"/>
</dbReference>
<dbReference type="PANTHER" id="PTHR48111:SF72">
    <property type="entry name" value="SENSORY TRANSDUCTION PROTEIN REGX3"/>
    <property type="match status" value="1"/>
</dbReference>
<dbReference type="GO" id="GO:0005829">
    <property type="term" value="C:cytosol"/>
    <property type="evidence" value="ECO:0007669"/>
    <property type="project" value="TreeGrafter"/>
</dbReference>
<evidence type="ECO:0000256" key="1">
    <source>
        <dbReference type="ARBA" id="ARBA00022553"/>
    </source>
</evidence>
<feature type="domain" description="OmpR/PhoB-type" evidence="10">
    <location>
        <begin position="127"/>
        <end position="226"/>
    </location>
</feature>
<feature type="DNA-binding region" description="OmpR/PhoB-type" evidence="8">
    <location>
        <begin position="127"/>
        <end position="226"/>
    </location>
</feature>
<dbReference type="InterPro" id="IPR016032">
    <property type="entry name" value="Sig_transdc_resp-reg_C-effctor"/>
</dbReference>
<keyword evidence="5" id="KW-0804">Transcription</keyword>
<proteinExistence type="predicted"/>
<dbReference type="InterPro" id="IPR001867">
    <property type="entry name" value="OmpR/PhoB-type_DNA-bd"/>
</dbReference>
<dbReference type="GO" id="GO:0000976">
    <property type="term" value="F:transcription cis-regulatory region binding"/>
    <property type="evidence" value="ECO:0007669"/>
    <property type="project" value="TreeGrafter"/>
</dbReference>
<dbReference type="Pfam" id="PF00486">
    <property type="entry name" value="Trans_reg_C"/>
    <property type="match status" value="1"/>
</dbReference>
<evidence type="ECO:0000256" key="6">
    <source>
        <dbReference type="ARBA" id="ARBA00041201"/>
    </source>
</evidence>
<evidence type="ECO:0000259" key="10">
    <source>
        <dbReference type="PROSITE" id="PS51755"/>
    </source>
</evidence>
<keyword evidence="3" id="KW-0805">Transcription regulation</keyword>
<dbReference type="SUPFAM" id="SSF46894">
    <property type="entry name" value="C-terminal effector domain of the bipartite response regulators"/>
    <property type="match status" value="1"/>
</dbReference>
<evidence type="ECO:0000313" key="11">
    <source>
        <dbReference type="EMBL" id="MBB4934133.1"/>
    </source>
</evidence>